<feature type="compositionally biased region" description="Basic and acidic residues" evidence="1">
    <location>
        <begin position="185"/>
        <end position="195"/>
    </location>
</feature>
<comment type="caution">
    <text evidence="2">The sequence shown here is derived from an EMBL/GenBank/DDBJ whole genome shotgun (WGS) entry which is preliminary data.</text>
</comment>
<feature type="compositionally biased region" description="Polar residues" evidence="1">
    <location>
        <begin position="1"/>
        <end position="10"/>
    </location>
</feature>
<dbReference type="Proteomes" id="UP001162029">
    <property type="component" value="Unassembled WGS sequence"/>
</dbReference>
<organism evidence="2 3">
    <name type="scientific">Peronospora destructor</name>
    <dbReference type="NCBI Taxonomy" id="86335"/>
    <lineage>
        <taxon>Eukaryota</taxon>
        <taxon>Sar</taxon>
        <taxon>Stramenopiles</taxon>
        <taxon>Oomycota</taxon>
        <taxon>Peronosporomycetes</taxon>
        <taxon>Peronosporales</taxon>
        <taxon>Peronosporaceae</taxon>
        <taxon>Peronospora</taxon>
    </lineage>
</organism>
<feature type="compositionally biased region" description="Low complexity" evidence="1">
    <location>
        <begin position="369"/>
        <end position="380"/>
    </location>
</feature>
<evidence type="ECO:0000313" key="2">
    <source>
        <dbReference type="EMBL" id="CAI5716397.1"/>
    </source>
</evidence>
<evidence type="ECO:0000256" key="1">
    <source>
        <dbReference type="SAM" id="MobiDB-lite"/>
    </source>
</evidence>
<feature type="compositionally biased region" description="Basic and acidic residues" evidence="1">
    <location>
        <begin position="651"/>
        <end position="661"/>
    </location>
</feature>
<dbReference type="AlphaFoldDB" id="A0AAV0T7F2"/>
<protein>
    <submittedName>
        <fullName evidence="2">Uncharacterized protein</fullName>
    </submittedName>
</protein>
<feature type="compositionally biased region" description="Basic and acidic residues" evidence="1">
    <location>
        <begin position="289"/>
        <end position="304"/>
    </location>
</feature>
<feature type="compositionally biased region" description="Basic and acidic residues" evidence="1">
    <location>
        <begin position="11"/>
        <end position="23"/>
    </location>
</feature>
<name>A0AAV0T7F2_9STRA</name>
<gene>
    <name evidence="2" type="ORF">PDE001_LOCUS1495</name>
</gene>
<evidence type="ECO:0000313" key="3">
    <source>
        <dbReference type="Proteomes" id="UP001162029"/>
    </source>
</evidence>
<sequence length="661" mass="73035">MRLLTMNSILHDSERRRQDDTSHGRRSPVANNADDDDDVVHELEHSRDGFSSPPARVRSRRRFVNSGQTTYELSFSRRPANGRRRAQGDAAAVKVQTNGQDEYQPIPAVSSLSSVLTEVMTGKTRALNNIIDTTLPQPNVTYKVELAADGTLYVAASDGNKYFANSAIGQIFLKSASNHNASKGQRHELDKERPGRSQQHQQQQSTRQADFVGVETMTTTSKCSTDVATKNAELGLKTDGGVKEMVLGYKKFQSGMRKEKKELMTDLKTLQEQDCCAHTADLGPTDANAHQESDKKSSTLDPKHALHKKNIRDDSSWIVRPTNGDAQEPELLEPKEIVLLDSDGMQTAYQSKSGLLAGLATATNDSEVSDSGSHIGSSASFTDPIGTPIEMPTQPQPKKDLPLALDTYDEDDNPLCWSFQYVRNVDLTQSMSDELEDDQEEEHGHDEEHEYAAVTTNDDSSDVSSPMSSSAINVAAFVGGFKGQLSRRSGASGLMNRKRAVRQARLTAEEQKAAEIARKVRAARSRIPFEFRDENMSPAAKDELQKKKIRLARGRRVDFNPDVLCREFEVESEDEDDGYDSPDEIVDAVQLVSKRDVFRAEDAVAAVPTEQEPPSEGMVEAAIHGYEADSPANAKENQSMRNDPLTFSQLDNDKRLSLSDL</sequence>
<reference evidence="2" key="1">
    <citation type="submission" date="2022-12" db="EMBL/GenBank/DDBJ databases">
        <authorList>
            <person name="Webb A."/>
        </authorList>
    </citation>
    <scope>NUCLEOTIDE SEQUENCE</scope>
    <source>
        <strain evidence="2">Pd1</strain>
    </source>
</reference>
<feature type="region of interest" description="Disordered" evidence="1">
    <location>
        <begin position="281"/>
        <end position="308"/>
    </location>
</feature>
<feature type="compositionally biased region" description="Low complexity" evidence="1">
    <location>
        <begin position="196"/>
        <end position="208"/>
    </location>
</feature>
<feature type="region of interest" description="Disordered" evidence="1">
    <location>
        <begin position="1"/>
        <end position="38"/>
    </location>
</feature>
<feature type="region of interest" description="Disordered" evidence="1">
    <location>
        <begin position="179"/>
        <end position="211"/>
    </location>
</feature>
<feature type="region of interest" description="Disordered" evidence="1">
    <location>
        <begin position="367"/>
        <end position="405"/>
    </location>
</feature>
<feature type="region of interest" description="Disordered" evidence="1">
    <location>
        <begin position="624"/>
        <end position="661"/>
    </location>
</feature>
<accession>A0AAV0T7F2</accession>
<proteinExistence type="predicted"/>
<dbReference type="EMBL" id="CANTFM010000248">
    <property type="protein sequence ID" value="CAI5716397.1"/>
    <property type="molecule type" value="Genomic_DNA"/>
</dbReference>
<feature type="compositionally biased region" description="Polar residues" evidence="1">
    <location>
        <begin position="635"/>
        <end position="650"/>
    </location>
</feature>
<keyword evidence="3" id="KW-1185">Reference proteome</keyword>